<dbReference type="SMART" id="SM00451">
    <property type="entry name" value="ZnF_U1"/>
    <property type="match status" value="3"/>
</dbReference>
<keyword evidence="4 7" id="KW-0863">Zinc-finger</keyword>
<feature type="region of interest" description="Disordered" evidence="8">
    <location>
        <begin position="212"/>
        <end position="260"/>
    </location>
</feature>
<name>A0A8S1C279_9INSE</name>
<evidence type="ECO:0000256" key="5">
    <source>
        <dbReference type="ARBA" id="ARBA00022833"/>
    </source>
</evidence>
<evidence type="ECO:0000313" key="11">
    <source>
        <dbReference type="Proteomes" id="UP000494165"/>
    </source>
</evidence>
<feature type="region of interest" description="Disordered" evidence="8">
    <location>
        <begin position="283"/>
        <end position="325"/>
    </location>
</feature>
<feature type="compositionally biased region" description="Pro residues" evidence="8">
    <location>
        <begin position="239"/>
        <end position="253"/>
    </location>
</feature>
<evidence type="ECO:0000259" key="9">
    <source>
        <dbReference type="PROSITE" id="PS50157"/>
    </source>
</evidence>
<evidence type="ECO:0000256" key="2">
    <source>
        <dbReference type="ARBA" id="ARBA00022723"/>
    </source>
</evidence>
<protein>
    <recommendedName>
        <fullName evidence="9">C2H2-type domain-containing protein</fullName>
    </recommendedName>
</protein>
<dbReference type="GO" id="GO:0003676">
    <property type="term" value="F:nucleic acid binding"/>
    <property type="evidence" value="ECO:0007669"/>
    <property type="project" value="InterPro"/>
</dbReference>
<dbReference type="Proteomes" id="UP000494165">
    <property type="component" value="Unassembled WGS sequence"/>
</dbReference>
<keyword evidence="11" id="KW-1185">Reference proteome</keyword>
<keyword evidence="6" id="KW-0539">Nucleus</keyword>
<evidence type="ECO:0000313" key="10">
    <source>
        <dbReference type="EMBL" id="CAB3365990.1"/>
    </source>
</evidence>
<accession>A0A8S1C279</accession>
<evidence type="ECO:0000256" key="4">
    <source>
        <dbReference type="ARBA" id="ARBA00022771"/>
    </source>
</evidence>
<feature type="domain" description="C2H2-type" evidence="9">
    <location>
        <begin position="127"/>
        <end position="156"/>
    </location>
</feature>
<dbReference type="InterPro" id="IPR036236">
    <property type="entry name" value="Znf_C2H2_sf"/>
</dbReference>
<dbReference type="Pfam" id="PF12874">
    <property type="entry name" value="zf-met"/>
    <property type="match status" value="3"/>
</dbReference>
<reference evidence="10 11" key="1">
    <citation type="submission" date="2020-04" db="EMBL/GenBank/DDBJ databases">
        <authorList>
            <person name="Alioto T."/>
            <person name="Alioto T."/>
            <person name="Gomez Garrido J."/>
        </authorList>
    </citation>
    <scope>NUCLEOTIDE SEQUENCE [LARGE SCALE GENOMIC DNA]</scope>
</reference>
<feature type="compositionally biased region" description="Pro residues" evidence="8">
    <location>
        <begin position="45"/>
        <end position="55"/>
    </location>
</feature>
<dbReference type="InterPro" id="IPR013087">
    <property type="entry name" value="Znf_C2H2_type"/>
</dbReference>
<dbReference type="InterPro" id="IPR051868">
    <property type="entry name" value="ZN346_ZMAT4"/>
</dbReference>
<feature type="compositionally biased region" description="Basic residues" evidence="8">
    <location>
        <begin position="288"/>
        <end position="301"/>
    </location>
</feature>
<dbReference type="SMART" id="SM00355">
    <property type="entry name" value="ZnF_C2H2"/>
    <property type="match status" value="3"/>
</dbReference>
<keyword evidence="5" id="KW-0862">Zinc</keyword>
<organism evidence="10 11">
    <name type="scientific">Cloeon dipterum</name>
    <dbReference type="NCBI Taxonomy" id="197152"/>
    <lineage>
        <taxon>Eukaryota</taxon>
        <taxon>Metazoa</taxon>
        <taxon>Ecdysozoa</taxon>
        <taxon>Arthropoda</taxon>
        <taxon>Hexapoda</taxon>
        <taxon>Insecta</taxon>
        <taxon>Pterygota</taxon>
        <taxon>Palaeoptera</taxon>
        <taxon>Ephemeroptera</taxon>
        <taxon>Pisciforma</taxon>
        <taxon>Baetidae</taxon>
        <taxon>Cloeon</taxon>
    </lineage>
</organism>
<dbReference type="InterPro" id="IPR003604">
    <property type="entry name" value="Matrin/U1-like-C_Znf_C2H2"/>
</dbReference>
<keyword evidence="3" id="KW-0677">Repeat</keyword>
<keyword evidence="2" id="KW-0479">Metal-binding</keyword>
<comment type="caution">
    <text evidence="10">The sequence shown here is derived from an EMBL/GenBank/DDBJ whole genome shotgun (WGS) entry which is preliminary data.</text>
</comment>
<comment type="subcellular location">
    <subcellularLocation>
        <location evidence="1">Nucleus</location>
    </subcellularLocation>
</comment>
<gene>
    <name evidence="10" type="ORF">CLODIP_2_CD16185</name>
</gene>
<dbReference type="GO" id="GO:0005634">
    <property type="term" value="C:nucleus"/>
    <property type="evidence" value="ECO:0007669"/>
    <property type="project" value="UniProtKB-SubCell"/>
</dbReference>
<evidence type="ECO:0000256" key="7">
    <source>
        <dbReference type="PROSITE-ProRule" id="PRU00042"/>
    </source>
</evidence>
<dbReference type="PROSITE" id="PS00028">
    <property type="entry name" value="ZINC_FINGER_C2H2_1"/>
    <property type="match status" value="2"/>
</dbReference>
<dbReference type="GO" id="GO:0008270">
    <property type="term" value="F:zinc ion binding"/>
    <property type="evidence" value="ECO:0007669"/>
    <property type="project" value="UniProtKB-KW"/>
</dbReference>
<dbReference type="OrthoDB" id="8196237at2759"/>
<feature type="region of interest" description="Disordered" evidence="8">
    <location>
        <begin position="33"/>
        <end position="59"/>
    </location>
</feature>
<evidence type="ECO:0000256" key="1">
    <source>
        <dbReference type="ARBA" id="ARBA00004123"/>
    </source>
</evidence>
<dbReference type="EMBL" id="CADEPI010000023">
    <property type="protein sequence ID" value="CAB3365990.1"/>
    <property type="molecule type" value="Genomic_DNA"/>
</dbReference>
<feature type="compositionally biased region" description="Basic residues" evidence="8">
    <location>
        <begin position="313"/>
        <end position="323"/>
    </location>
</feature>
<feature type="compositionally biased region" description="Pro residues" evidence="8">
    <location>
        <begin position="215"/>
        <end position="230"/>
    </location>
</feature>
<dbReference type="PROSITE" id="PS50157">
    <property type="entry name" value="ZINC_FINGER_C2H2_2"/>
    <property type="match status" value="1"/>
</dbReference>
<evidence type="ECO:0000256" key="3">
    <source>
        <dbReference type="ARBA" id="ARBA00022737"/>
    </source>
</evidence>
<evidence type="ECO:0000256" key="8">
    <source>
        <dbReference type="SAM" id="MobiDB-lite"/>
    </source>
</evidence>
<evidence type="ECO:0000256" key="6">
    <source>
        <dbReference type="ARBA" id="ARBA00023242"/>
    </source>
</evidence>
<dbReference type="AlphaFoldDB" id="A0A8S1C279"/>
<dbReference type="Gene3D" id="3.30.160.60">
    <property type="entry name" value="Classic Zinc Finger"/>
    <property type="match status" value="3"/>
</dbReference>
<dbReference type="SUPFAM" id="SSF57667">
    <property type="entry name" value="beta-beta-alpha zinc fingers"/>
    <property type="match status" value="3"/>
</dbReference>
<proteinExistence type="predicted"/>
<sequence length="342" mass="37895">MHACKSARWNRPRRICCRTSNRFDRPDCTSGAAPMDYYHQQQPHQAPPQPVPAPSYPLTNPQNTYNQYGPSTSTENYIQYPTSHIFQQHTTTEVTTTSLGYSADPVTKAVMDNILGKLPTKKNQLVYRCEVCNMDFSGQSVLDMHLTGAKHAKKVKSMQILNDLSATGQFTTKGNSLWCEACGIEANSSQQLQTHLSGNKHKQRVAKLATSGQIPPMPVPPPAPLQPPLAPSQIDSALMPPPPLPQLPFPGEPTVPGEESPASLRNYVCDICELYLNSAQQLTQHQESRKHKEKASGRYRHSPYGSGASRFKQNSKKKKKKKVNPTAYLTPLSASFVRGNML</sequence>
<dbReference type="PANTHER" id="PTHR46144">
    <property type="entry name" value="ZINC FINGER PROTEIN 385B-LIKE"/>
    <property type="match status" value="1"/>
</dbReference>
<dbReference type="PANTHER" id="PTHR46144:SF6">
    <property type="entry name" value="C2H2-TYPE DOMAIN-CONTAINING PROTEIN"/>
    <property type="match status" value="1"/>
</dbReference>